<gene>
    <name evidence="8" type="primary">dapF</name>
    <name evidence="10" type="ORF">HYZ11_13400</name>
</gene>
<evidence type="ECO:0000313" key="10">
    <source>
        <dbReference type="EMBL" id="MBI3128594.1"/>
    </source>
</evidence>
<comment type="similarity">
    <text evidence="2 8">Belongs to the diaminopimelate epimerase family.</text>
</comment>
<comment type="catalytic activity">
    <reaction evidence="7 8">
        <text>(2S,6S)-2,6-diaminopimelate = meso-2,6-diaminopimelate</text>
        <dbReference type="Rhea" id="RHEA:15393"/>
        <dbReference type="ChEBI" id="CHEBI:57609"/>
        <dbReference type="ChEBI" id="CHEBI:57791"/>
        <dbReference type="EC" id="5.1.1.7"/>
    </reaction>
</comment>
<dbReference type="AlphaFoldDB" id="A0A932HZI4"/>
<feature type="binding site" evidence="8">
    <location>
        <position position="68"/>
    </location>
    <ligand>
        <name>substrate</name>
    </ligand>
</feature>
<dbReference type="EC" id="5.1.1.7" evidence="3 8"/>
<name>A0A932HZI4_UNCTE</name>
<feature type="active site" description="Proton acceptor" evidence="8">
    <location>
        <position position="210"/>
    </location>
</feature>
<dbReference type="GO" id="GO:0008837">
    <property type="term" value="F:diaminopimelate epimerase activity"/>
    <property type="evidence" value="ECO:0007669"/>
    <property type="project" value="UniProtKB-UniRule"/>
</dbReference>
<reference evidence="10" key="1">
    <citation type="submission" date="2020-07" db="EMBL/GenBank/DDBJ databases">
        <title>Huge and variable diversity of episymbiotic CPR bacteria and DPANN archaea in groundwater ecosystems.</title>
        <authorList>
            <person name="He C.Y."/>
            <person name="Keren R."/>
            <person name="Whittaker M."/>
            <person name="Farag I.F."/>
            <person name="Doudna J."/>
            <person name="Cate J.H.D."/>
            <person name="Banfield J.F."/>
        </authorList>
    </citation>
    <scope>NUCLEOTIDE SEQUENCE</scope>
    <source>
        <strain evidence="10">NC_groundwater_763_Ag_S-0.2um_68_21</strain>
    </source>
</reference>
<evidence type="ECO:0000256" key="1">
    <source>
        <dbReference type="ARBA" id="ARBA00005196"/>
    </source>
</evidence>
<dbReference type="GO" id="GO:0009089">
    <property type="term" value="P:lysine biosynthetic process via diaminopimelate"/>
    <property type="evidence" value="ECO:0007669"/>
    <property type="project" value="UniProtKB-UniRule"/>
</dbReference>
<dbReference type="InterPro" id="IPR001653">
    <property type="entry name" value="DAP_epimerase_DapF"/>
</dbReference>
<comment type="function">
    <text evidence="8">Catalyzes the stereoinversion of LL-2,6-diaminopimelate (L,L-DAP) to meso-diaminopimelate (meso-DAP), a precursor of L-lysine and an essential component of the bacterial peptidoglycan.</text>
</comment>
<evidence type="ECO:0000313" key="11">
    <source>
        <dbReference type="Proteomes" id="UP000782312"/>
    </source>
</evidence>
<feature type="binding site" evidence="8">
    <location>
        <position position="15"/>
    </location>
    <ligand>
        <name>substrate</name>
    </ligand>
</feature>
<feature type="site" description="Could be important to modulate the pK values of the two catalytic cysteine residues" evidence="8">
    <location>
        <position position="150"/>
    </location>
</feature>
<dbReference type="Gene3D" id="3.10.310.10">
    <property type="entry name" value="Diaminopimelate Epimerase, Chain A, domain 1"/>
    <property type="match status" value="2"/>
</dbReference>
<evidence type="ECO:0000256" key="9">
    <source>
        <dbReference type="PROSITE-ProRule" id="PRU10125"/>
    </source>
</evidence>
<accession>A0A932HZI4</accession>
<feature type="binding site" evidence="8">
    <location>
        <begin position="200"/>
        <end position="201"/>
    </location>
    <ligand>
        <name>substrate</name>
    </ligand>
</feature>
<evidence type="ECO:0000256" key="8">
    <source>
        <dbReference type="HAMAP-Rule" id="MF_00197"/>
    </source>
</evidence>
<keyword evidence="4 8" id="KW-0028">Amino-acid biosynthesis</keyword>
<comment type="caution">
    <text evidence="10">The sequence shown here is derived from an EMBL/GenBank/DDBJ whole genome shotgun (WGS) entry which is preliminary data.</text>
</comment>
<dbReference type="HAMAP" id="MF_00197">
    <property type="entry name" value="DAP_epimerase"/>
    <property type="match status" value="1"/>
</dbReference>
<feature type="site" description="Could be important to modulate the pK values of the two catalytic cysteine residues" evidence="8">
    <location>
        <position position="200"/>
    </location>
</feature>
<feature type="active site" evidence="9">
    <location>
        <position position="77"/>
    </location>
</feature>
<dbReference type="PANTHER" id="PTHR31689">
    <property type="entry name" value="DIAMINOPIMELATE EPIMERASE, CHLOROPLASTIC"/>
    <property type="match status" value="1"/>
</dbReference>
<evidence type="ECO:0000256" key="5">
    <source>
        <dbReference type="ARBA" id="ARBA00023154"/>
    </source>
</evidence>
<evidence type="ECO:0000256" key="4">
    <source>
        <dbReference type="ARBA" id="ARBA00022605"/>
    </source>
</evidence>
<organism evidence="10 11">
    <name type="scientific">Tectimicrobiota bacterium</name>
    <dbReference type="NCBI Taxonomy" id="2528274"/>
    <lineage>
        <taxon>Bacteria</taxon>
        <taxon>Pseudomonadati</taxon>
        <taxon>Nitrospinota/Tectimicrobiota group</taxon>
        <taxon>Candidatus Tectimicrobiota</taxon>
    </lineage>
</organism>
<dbReference type="InterPro" id="IPR018510">
    <property type="entry name" value="DAP_epimerase_AS"/>
</dbReference>
<dbReference type="PROSITE" id="PS01326">
    <property type="entry name" value="DAP_EPIMERASE"/>
    <property type="match status" value="1"/>
</dbReference>
<feature type="active site" description="Proton donor" evidence="8">
    <location>
        <position position="77"/>
    </location>
</feature>
<evidence type="ECO:0000256" key="7">
    <source>
        <dbReference type="ARBA" id="ARBA00051712"/>
    </source>
</evidence>
<dbReference type="NCBIfam" id="TIGR00652">
    <property type="entry name" value="DapF"/>
    <property type="match status" value="1"/>
</dbReference>
<keyword evidence="8" id="KW-0963">Cytoplasm</keyword>
<protein>
    <recommendedName>
        <fullName evidence="3 8">Diaminopimelate epimerase</fullName>
        <shortName evidence="8">DAP epimerase</shortName>
        <ecNumber evidence="3 8">5.1.1.7</ecNumber>
    </recommendedName>
    <alternativeName>
        <fullName evidence="8">PLP-independent amino acid racemase</fullName>
    </alternativeName>
</protein>
<comment type="subunit">
    <text evidence="8">Homodimer.</text>
</comment>
<evidence type="ECO:0000256" key="3">
    <source>
        <dbReference type="ARBA" id="ARBA00013080"/>
    </source>
</evidence>
<comment type="pathway">
    <text evidence="1 8">Amino-acid biosynthesis; L-lysine biosynthesis via DAP pathway; DL-2,6-diaminopimelate from LL-2,6-diaminopimelate: step 1/1.</text>
</comment>
<comment type="caution">
    <text evidence="8">Lacks conserved residue(s) required for the propagation of feature annotation.</text>
</comment>
<sequence length="275" mass="29995">MAGRVRFTKLSGSGNDFIFIDNRDRRFDADKMADFVRKVCRRGLSVGADGLMFIEPSERADFKWRFFNSDGSEAEMCGNGSRCAVRFARELGMVKERASFETLAGVIEATIKGNRVKVRLTPPAGFRQGIEAPLKGRTAKLDFLNTGVPHAVEFVPDVEKAAVREDGRQIRFHPLFAPAGANANFCQAAGPHALKLRTYERGVEDETLACGTGAVASAILAAARGMVEPPVDVQVRGGEVLTIHFSGRGGEVREVHMEGDTRLVYEGEMTEEAAL</sequence>
<feature type="binding site" evidence="8">
    <location>
        <begin position="78"/>
        <end position="79"/>
    </location>
    <ligand>
        <name>substrate</name>
    </ligand>
</feature>
<dbReference type="EMBL" id="JACPUR010000033">
    <property type="protein sequence ID" value="MBI3128594.1"/>
    <property type="molecule type" value="Genomic_DNA"/>
</dbReference>
<dbReference type="Pfam" id="PF01678">
    <property type="entry name" value="DAP_epimerase"/>
    <property type="match status" value="2"/>
</dbReference>
<comment type="subcellular location">
    <subcellularLocation>
        <location evidence="8">Cytoplasm</location>
    </subcellularLocation>
</comment>
<evidence type="ECO:0000256" key="6">
    <source>
        <dbReference type="ARBA" id="ARBA00023235"/>
    </source>
</evidence>
<proteinExistence type="inferred from homology"/>
<dbReference type="SUPFAM" id="SSF54506">
    <property type="entry name" value="Diaminopimelate epimerase-like"/>
    <property type="match status" value="2"/>
</dbReference>
<keyword evidence="6 8" id="KW-0413">Isomerase</keyword>
<feature type="binding site" evidence="8">
    <location>
        <position position="182"/>
    </location>
    <ligand>
        <name>substrate</name>
    </ligand>
</feature>
<feature type="binding site" evidence="8">
    <location>
        <begin position="211"/>
        <end position="212"/>
    </location>
    <ligand>
        <name>substrate</name>
    </ligand>
</feature>
<keyword evidence="5 8" id="KW-0457">Lysine biosynthesis</keyword>
<evidence type="ECO:0000256" key="2">
    <source>
        <dbReference type="ARBA" id="ARBA00010219"/>
    </source>
</evidence>
<dbReference type="Proteomes" id="UP000782312">
    <property type="component" value="Unassembled WGS sequence"/>
</dbReference>
<dbReference type="GO" id="GO:0005829">
    <property type="term" value="C:cytosol"/>
    <property type="evidence" value="ECO:0007669"/>
    <property type="project" value="TreeGrafter"/>
</dbReference>
<dbReference type="PANTHER" id="PTHR31689:SF0">
    <property type="entry name" value="DIAMINOPIMELATE EPIMERASE"/>
    <property type="match status" value="1"/>
</dbReference>